<name>A0A5C5YBB8_9PLAN</name>
<dbReference type="SUPFAM" id="SSF160246">
    <property type="entry name" value="EspE N-terminal domain-like"/>
    <property type="match status" value="1"/>
</dbReference>
<dbReference type="PANTHER" id="PTHR30258:SF2">
    <property type="entry name" value="COMG OPERON PROTEIN 1"/>
    <property type="match status" value="1"/>
</dbReference>
<dbReference type="Gene3D" id="3.30.450.90">
    <property type="match status" value="1"/>
</dbReference>
<dbReference type="GO" id="GO:0005524">
    <property type="term" value="F:ATP binding"/>
    <property type="evidence" value="ECO:0007669"/>
    <property type="project" value="UniProtKB-KW"/>
</dbReference>
<evidence type="ECO:0000256" key="1">
    <source>
        <dbReference type="ARBA" id="ARBA00006611"/>
    </source>
</evidence>
<evidence type="ECO:0000256" key="4">
    <source>
        <dbReference type="SAM" id="MobiDB-lite"/>
    </source>
</evidence>
<evidence type="ECO:0000313" key="7">
    <source>
        <dbReference type="EMBL" id="TWT72143.1"/>
    </source>
</evidence>
<comment type="caution">
    <text evidence="7">The sequence shown here is derived from an EMBL/GenBank/DDBJ whole genome shotgun (WGS) entry which is preliminary data.</text>
</comment>
<dbReference type="AlphaFoldDB" id="A0A5C5YBB8"/>
<dbReference type="Proteomes" id="UP000317238">
    <property type="component" value="Unassembled WGS sequence"/>
</dbReference>
<keyword evidence="3" id="KW-0067">ATP-binding</keyword>
<comment type="similarity">
    <text evidence="1">Belongs to the GSP E family.</text>
</comment>
<accession>A0A5C5YBB8</accession>
<dbReference type="Gene3D" id="3.40.50.300">
    <property type="entry name" value="P-loop containing nucleotide triphosphate hydrolases"/>
    <property type="match status" value="1"/>
</dbReference>
<gene>
    <name evidence="7" type="primary">gspE_4</name>
    <name evidence="7" type="ORF">Pan14r_44600</name>
</gene>
<dbReference type="GO" id="GO:0005886">
    <property type="term" value="C:plasma membrane"/>
    <property type="evidence" value="ECO:0007669"/>
    <property type="project" value="TreeGrafter"/>
</dbReference>
<feature type="domain" description="Bacterial type II secretion system protein E" evidence="5">
    <location>
        <begin position="227"/>
        <end position="595"/>
    </location>
</feature>
<feature type="region of interest" description="Disordered" evidence="4">
    <location>
        <begin position="1"/>
        <end position="20"/>
    </location>
</feature>
<dbReference type="Gene3D" id="3.30.300.160">
    <property type="entry name" value="Type II secretion system, protein E, N-terminal domain"/>
    <property type="match status" value="1"/>
</dbReference>
<feature type="domain" description="Type II secretion system protein GspE N-terminal" evidence="6">
    <location>
        <begin position="87"/>
        <end position="166"/>
    </location>
</feature>
<dbReference type="RefSeq" id="WP_146440189.1">
    <property type="nucleotide sequence ID" value="NZ_SJPL01000001.1"/>
</dbReference>
<dbReference type="InterPro" id="IPR037257">
    <property type="entry name" value="T2SS_E_N_sf"/>
</dbReference>
<dbReference type="Pfam" id="PF05157">
    <property type="entry name" value="MshEN"/>
    <property type="match status" value="1"/>
</dbReference>
<dbReference type="OrthoDB" id="245966at2"/>
<evidence type="ECO:0000259" key="5">
    <source>
        <dbReference type="Pfam" id="PF00437"/>
    </source>
</evidence>
<evidence type="ECO:0000313" key="8">
    <source>
        <dbReference type="Proteomes" id="UP000317238"/>
    </source>
</evidence>
<evidence type="ECO:0000256" key="2">
    <source>
        <dbReference type="ARBA" id="ARBA00022741"/>
    </source>
</evidence>
<sequence length="613" mass="65539">MKSISNEISVDPQGSAGTSQWAMQVGRMDPDAVLRWCEAPEDANDSPVQDGVGNAPVLGTDGLIDQTAIAHAFSQMYLIPVFDPPADEPLPVDRSVAESIPKEVCEKHSLAPLADDGLTLEVAVACPDGLRHADAIGRQLDRRIRPMFATADVVGRLIVALHDQTDRQDGLLRHGKAAGTCDDRSHDQCATIQRAAGHAPTTERTSDEIDAAKCALSIGAASKSDQAIADLLAEAIRQAATDIHLEPAGDTCRIRIRAEGRLSVHGEFSGALYRQISDALKLRSRVRRSESRLPQEGGFTLLRGGKRFHVSLQTFPTAAGESMVLGLRELSAVAESLDALSMDSVQLARVRAILQSSHGLVAICGPRGSGKRATMQACAAELNDVTRNVCSAERRGTVAMPGINQVLTCEAAGLGMAQTLQVCLNQDPDVLLLGEPWNAATSRLCADAASAGALVIGMMRSSDSLSGFRRLCSYGDSAAPFTSSLSGIIGQRSLRRLCDHCRRPTRPDRATAQRLSLTQDAVLYQAAGCDACDQSGYQGTMYLYEVIRIPDEIDRNDVWNDAGSVTRSASDFKTIARRQGVLTLAEQTRTHLLAGHVNVQDALRSGTVMGSRS</sequence>
<protein>
    <submittedName>
        <fullName evidence="7">Putative type II secretion system protein E</fullName>
    </submittedName>
</protein>
<dbReference type="PANTHER" id="PTHR30258">
    <property type="entry name" value="TYPE II SECRETION SYSTEM PROTEIN GSPE-RELATED"/>
    <property type="match status" value="1"/>
</dbReference>
<dbReference type="Pfam" id="PF00437">
    <property type="entry name" value="T2SSE"/>
    <property type="match status" value="1"/>
</dbReference>
<dbReference type="GO" id="GO:0016887">
    <property type="term" value="F:ATP hydrolysis activity"/>
    <property type="evidence" value="ECO:0007669"/>
    <property type="project" value="TreeGrafter"/>
</dbReference>
<evidence type="ECO:0000259" key="6">
    <source>
        <dbReference type="Pfam" id="PF05157"/>
    </source>
</evidence>
<reference evidence="7 8" key="1">
    <citation type="submission" date="2019-02" db="EMBL/GenBank/DDBJ databases">
        <title>Deep-cultivation of Planctomycetes and their phenomic and genomic characterization uncovers novel biology.</title>
        <authorList>
            <person name="Wiegand S."/>
            <person name="Jogler M."/>
            <person name="Boedeker C."/>
            <person name="Pinto D."/>
            <person name="Vollmers J."/>
            <person name="Rivas-Marin E."/>
            <person name="Kohn T."/>
            <person name="Peeters S.H."/>
            <person name="Heuer A."/>
            <person name="Rast P."/>
            <person name="Oberbeckmann S."/>
            <person name="Bunk B."/>
            <person name="Jeske O."/>
            <person name="Meyerdierks A."/>
            <person name="Storesund J.E."/>
            <person name="Kallscheuer N."/>
            <person name="Luecker S."/>
            <person name="Lage O.M."/>
            <person name="Pohl T."/>
            <person name="Merkel B.J."/>
            <person name="Hornburger P."/>
            <person name="Mueller R.-W."/>
            <person name="Bruemmer F."/>
            <person name="Labrenz M."/>
            <person name="Spormann A.M."/>
            <person name="Op Den Camp H."/>
            <person name="Overmann J."/>
            <person name="Amann R."/>
            <person name="Jetten M.S.M."/>
            <person name="Mascher T."/>
            <person name="Medema M.H."/>
            <person name="Devos D.P."/>
            <person name="Kaster A.-K."/>
            <person name="Ovreas L."/>
            <person name="Rohde M."/>
            <person name="Galperin M.Y."/>
            <person name="Jogler C."/>
        </authorList>
    </citation>
    <scope>NUCLEOTIDE SEQUENCE [LARGE SCALE GENOMIC DNA]</scope>
    <source>
        <strain evidence="7 8">Pan14r</strain>
    </source>
</reference>
<keyword evidence="2" id="KW-0547">Nucleotide-binding</keyword>
<dbReference type="EMBL" id="SJPL01000001">
    <property type="protein sequence ID" value="TWT72143.1"/>
    <property type="molecule type" value="Genomic_DNA"/>
</dbReference>
<keyword evidence="8" id="KW-1185">Reference proteome</keyword>
<evidence type="ECO:0000256" key="3">
    <source>
        <dbReference type="ARBA" id="ARBA00022840"/>
    </source>
</evidence>
<dbReference type="InterPro" id="IPR007831">
    <property type="entry name" value="T2SS_GspE_N"/>
</dbReference>
<dbReference type="InterPro" id="IPR001482">
    <property type="entry name" value="T2SS/T4SS_dom"/>
</dbReference>
<proteinExistence type="inferred from homology"/>
<dbReference type="InterPro" id="IPR027417">
    <property type="entry name" value="P-loop_NTPase"/>
</dbReference>
<organism evidence="7 8">
    <name type="scientific">Crateriforma conspicua</name>
    <dbReference type="NCBI Taxonomy" id="2527996"/>
    <lineage>
        <taxon>Bacteria</taxon>
        <taxon>Pseudomonadati</taxon>
        <taxon>Planctomycetota</taxon>
        <taxon>Planctomycetia</taxon>
        <taxon>Planctomycetales</taxon>
        <taxon>Planctomycetaceae</taxon>
        <taxon>Crateriforma</taxon>
    </lineage>
</organism>
<dbReference type="SUPFAM" id="SSF52540">
    <property type="entry name" value="P-loop containing nucleoside triphosphate hydrolases"/>
    <property type="match status" value="1"/>
</dbReference>